<evidence type="ECO:0000256" key="4">
    <source>
        <dbReference type="ARBA" id="ARBA00022833"/>
    </source>
</evidence>
<evidence type="ECO:0000256" key="3">
    <source>
        <dbReference type="ARBA" id="ARBA00022771"/>
    </source>
</evidence>
<sequence length="872" mass="99813">MKLFAPAMINMILTAWSKYCKELLTYVSRRMQLESEHAKRVQSLVAQTKLVLNEFQNFLPLKDVFYNSFESDIAFCEQTYEAAKHVQDKSVKALEMRKDDHDRQRRLLKNEWTRVNKQVKDTQQELVRARSLLDARVDGYRRAQESFENTKAISPPAGSDAMRRRKELERRKKNEEEAHNKRIDAESNVKRLETELCKCEHQMQEAKIRIVGQLRELVYRCDQTTKACSTHYFQALTNLWVSQPGKYHEFTDATRNYSPGSEYISYLQNHMPRRTLSSGSLYRGENEEDVSSTNRTESSSSFSSQRRNAIDLNDSELTHHFQKVRQPTRCAHCDSFSIFSTVQCSQCRMMWHKACVPRISVVCDQRLGTSTESRRRMSIFGVSLNTHLSGINRQFPLILECCIDELQRHGLRVRGIYRTCGVKSKVEQICEEFEKAKSQKDVDLTSYHPMNIASVVKLYLRQLPQPLLTQELYNDWMSLAGKNLTEPEPDIVEKIKDLLEKLPPYNYATLKYLILHLNRVTWFEMDNLMTASNLGAVISPSLIWKHPSSPYSNDSSFFTDAHLMSKAVELLIKLAFEIFGLDRSEDWKLFFQQHPEIEEPQTTDVEIESHIMEEEIDDSMDDEDPDSVCLVFQAQPPTPDLLKNTSRNSASDDLDLDSSLGSSLEPCGSINSSVQRFAFNPIIAPQLDRSTTRLKLEKKRSYTTSVIVSPRSEKKPQKFNSVDVSEIDHYSGDNIDFSLPPNQVPQDVTDVPGDSRTKFDLVPCDISHICYSREGSDMNHNPNDTSRGDANSSTKICWPSVGVLFSGSDVSYVPKSCRLLNQQLPAPSFYNDAKRGNLALYLTCYARTFAITSQAVGELIEVLSPLPSNVVV</sequence>
<evidence type="ECO:0000256" key="1">
    <source>
        <dbReference type="ARBA" id="ARBA00022468"/>
    </source>
</evidence>
<dbReference type="InterPro" id="IPR027267">
    <property type="entry name" value="AH/BAR_dom_sf"/>
</dbReference>
<dbReference type="InterPro" id="IPR031160">
    <property type="entry name" value="F_BAR_dom"/>
</dbReference>
<dbReference type="Gene3D" id="1.20.1270.60">
    <property type="entry name" value="Arfaptin homology (AH) domain/BAR domain"/>
    <property type="match status" value="1"/>
</dbReference>
<keyword evidence="5 6" id="KW-0175">Coiled coil</keyword>
<dbReference type="InterPro" id="IPR008936">
    <property type="entry name" value="Rho_GTPase_activation_prot"/>
</dbReference>
<dbReference type="PROSITE" id="PS51741">
    <property type="entry name" value="F_BAR"/>
    <property type="match status" value="1"/>
</dbReference>
<dbReference type="PROSITE" id="PS50081">
    <property type="entry name" value="ZF_DAG_PE_2"/>
    <property type="match status" value="1"/>
</dbReference>
<evidence type="ECO:0000256" key="6">
    <source>
        <dbReference type="PROSITE-ProRule" id="PRU01077"/>
    </source>
</evidence>
<dbReference type="SMART" id="SM00324">
    <property type="entry name" value="RhoGAP"/>
    <property type="match status" value="1"/>
</dbReference>
<dbReference type="STRING" id="451379.A0A0N5AVU0"/>
<feature type="compositionally biased region" description="Basic and acidic residues" evidence="7">
    <location>
        <begin position="166"/>
        <end position="182"/>
    </location>
</feature>
<accession>A0A0N5AVU0</accession>
<feature type="domain" description="Phorbol-ester/DAG-type" evidence="8">
    <location>
        <begin position="318"/>
        <end position="363"/>
    </location>
</feature>
<feature type="region of interest" description="Disordered" evidence="7">
    <location>
        <begin position="151"/>
        <end position="182"/>
    </location>
</feature>
<evidence type="ECO:0000256" key="5">
    <source>
        <dbReference type="ARBA" id="ARBA00023054"/>
    </source>
</evidence>
<keyword evidence="1" id="KW-0343">GTPase activation</keyword>
<dbReference type="WBParaSite" id="SMUV_0000901701-mRNA-1">
    <property type="protein sequence ID" value="SMUV_0000901701-mRNA-1"/>
    <property type="gene ID" value="SMUV_0000901701"/>
</dbReference>
<feature type="compositionally biased region" description="Low complexity" evidence="7">
    <location>
        <begin position="291"/>
        <end position="304"/>
    </location>
</feature>
<feature type="region of interest" description="Disordered" evidence="7">
    <location>
        <begin position="636"/>
        <end position="658"/>
    </location>
</feature>
<feature type="domain" description="F-BAR" evidence="10">
    <location>
        <begin position="1"/>
        <end position="262"/>
    </location>
</feature>
<dbReference type="InterPro" id="IPR000198">
    <property type="entry name" value="RhoGAP_dom"/>
</dbReference>
<dbReference type="SMART" id="SM00109">
    <property type="entry name" value="C1"/>
    <property type="match status" value="1"/>
</dbReference>
<dbReference type="InterPro" id="IPR051025">
    <property type="entry name" value="RhoGAP"/>
</dbReference>
<dbReference type="Pfam" id="PF00130">
    <property type="entry name" value="C1_1"/>
    <property type="match status" value="1"/>
</dbReference>
<dbReference type="SUPFAM" id="SSF48350">
    <property type="entry name" value="GTPase activation domain, GAP"/>
    <property type="match status" value="1"/>
</dbReference>
<evidence type="ECO:0000313" key="11">
    <source>
        <dbReference type="Proteomes" id="UP000046393"/>
    </source>
</evidence>
<dbReference type="SUPFAM" id="SSF103657">
    <property type="entry name" value="BAR/IMD domain-like"/>
    <property type="match status" value="1"/>
</dbReference>
<evidence type="ECO:0000313" key="12">
    <source>
        <dbReference type="WBParaSite" id="SMUV_0000901701-mRNA-1"/>
    </source>
</evidence>
<name>A0A0N5AVU0_9BILA</name>
<evidence type="ECO:0000256" key="7">
    <source>
        <dbReference type="SAM" id="MobiDB-lite"/>
    </source>
</evidence>
<dbReference type="Gene3D" id="1.10.555.10">
    <property type="entry name" value="Rho GTPase activation protein"/>
    <property type="match status" value="1"/>
</dbReference>
<feature type="region of interest" description="Disordered" evidence="7">
    <location>
        <begin position="276"/>
        <end position="305"/>
    </location>
</feature>
<organism evidence="11 12">
    <name type="scientific">Syphacia muris</name>
    <dbReference type="NCBI Taxonomy" id="451379"/>
    <lineage>
        <taxon>Eukaryota</taxon>
        <taxon>Metazoa</taxon>
        <taxon>Ecdysozoa</taxon>
        <taxon>Nematoda</taxon>
        <taxon>Chromadorea</taxon>
        <taxon>Rhabditida</taxon>
        <taxon>Spirurina</taxon>
        <taxon>Oxyuridomorpha</taxon>
        <taxon>Oxyuroidea</taxon>
        <taxon>Oxyuridae</taxon>
        <taxon>Syphacia</taxon>
    </lineage>
</organism>
<dbReference type="PANTHER" id="PTHR15228">
    <property type="entry name" value="SPERMATHECAL PHYSIOLOGY VARIANT"/>
    <property type="match status" value="1"/>
</dbReference>
<dbReference type="SUPFAM" id="SSF57889">
    <property type="entry name" value="Cysteine-rich domain"/>
    <property type="match status" value="1"/>
</dbReference>
<protein>
    <submittedName>
        <fullName evidence="12">Rho-GAP domain-containing protein</fullName>
    </submittedName>
</protein>
<dbReference type="CDD" id="cd20816">
    <property type="entry name" value="C1_GMIP-like"/>
    <property type="match status" value="1"/>
</dbReference>
<dbReference type="GO" id="GO:0008270">
    <property type="term" value="F:zinc ion binding"/>
    <property type="evidence" value="ECO:0007669"/>
    <property type="project" value="UniProtKB-KW"/>
</dbReference>
<proteinExistence type="predicted"/>
<keyword evidence="4" id="KW-0862">Zinc</keyword>
<reference evidence="12" key="1">
    <citation type="submission" date="2017-02" db="UniProtKB">
        <authorList>
            <consortium name="WormBaseParasite"/>
        </authorList>
    </citation>
    <scope>IDENTIFICATION</scope>
</reference>
<keyword evidence="2" id="KW-0479">Metal-binding</keyword>
<dbReference type="PANTHER" id="PTHR15228:SF25">
    <property type="entry name" value="F-BAR DOMAIN-CONTAINING PROTEIN"/>
    <property type="match status" value="1"/>
</dbReference>
<dbReference type="Pfam" id="PF00620">
    <property type="entry name" value="RhoGAP"/>
    <property type="match status" value="1"/>
</dbReference>
<feature type="domain" description="Rho-GAP" evidence="9">
    <location>
        <begin position="382"/>
        <end position="579"/>
    </location>
</feature>
<dbReference type="InterPro" id="IPR054713">
    <property type="entry name" value="GMIP/FCHO2-like_FCH"/>
</dbReference>
<evidence type="ECO:0000259" key="9">
    <source>
        <dbReference type="PROSITE" id="PS50238"/>
    </source>
</evidence>
<dbReference type="Proteomes" id="UP000046393">
    <property type="component" value="Unplaced"/>
</dbReference>
<keyword evidence="11" id="KW-1185">Reference proteome</keyword>
<keyword evidence="3" id="KW-0863">Zinc-finger</keyword>
<dbReference type="PROSITE" id="PS50238">
    <property type="entry name" value="RHOGAP"/>
    <property type="match status" value="1"/>
</dbReference>
<evidence type="ECO:0000259" key="8">
    <source>
        <dbReference type="PROSITE" id="PS50081"/>
    </source>
</evidence>
<dbReference type="InterPro" id="IPR046349">
    <property type="entry name" value="C1-like_sf"/>
</dbReference>
<dbReference type="AlphaFoldDB" id="A0A0N5AVU0"/>
<evidence type="ECO:0000259" key="10">
    <source>
        <dbReference type="PROSITE" id="PS51741"/>
    </source>
</evidence>
<dbReference type="Pfam" id="PF22699">
    <property type="entry name" value="GMIP-like_FCH"/>
    <property type="match status" value="1"/>
</dbReference>
<dbReference type="GO" id="GO:0007165">
    <property type="term" value="P:signal transduction"/>
    <property type="evidence" value="ECO:0007669"/>
    <property type="project" value="InterPro"/>
</dbReference>
<dbReference type="GO" id="GO:0005096">
    <property type="term" value="F:GTPase activator activity"/>
    <property type="evidence" value="ECO:0007669"/>
    <property type="project" value="UniProtKB-KW"/>
</dbReference>
<dbReference type="Gene3D" id="3.30.60.20">
    <property type="match status" value="1"/>
</dbReference>
<dbReference type="GO" id="GO:0051056">
    <property type="term" value="P:regulation of small GTPase mediated signal transduction"/>
    <property type="evidence" value="ECO:0007669"/>
    <property type="project" value="UniProtKB-ARBA"/>
</dbReference>
<evidence type="ECO:0000256" key="2">
    <source>
        <dbReference type="ARBA" id="ARBA00022723"/>
    </source>
</evidence>
<dbReference type="InterPro" id="IPR002219">
    <property type="entry name" value="PKC_DAG/PE"/>
</dbReference>